<protein>
    <submittedName>
        <fullName evidence="1">Uncharacterized protein</fullName>
    </submittedName>
</protein>
<dbReference type="OrthoDB" id="5705783at2"/>
<dbReference type="Gene3D" id="3.30.420.10">
    <property type="entry name" value="Ribonuclease H-like superfamily/Ribonuclease H"/>
    <property type="match status" value="1"/>
</dbReference>
<keyword evidence="2" id="KW-1185">Reference proteome</keyword>
<evidence type="ECO:0000313" key="1">
    <source>
        <dbReference type="EMBL" id="TYC54844.1"/>
    </source>
</evidence>
<dbReference type="RefSeq" id="WP_148580261.1">
    <property type="nucleotide sequence ID" value="NZ_JAVEUW010000027.1"/>
</dbReference>
<comment type="caution">
    <text evidence="1">The sequence shown here is derived from an EMBL/GenBank/DDBJ whole genome shotgun (WGS) entry which is preliminary data.</text>
</comment>
<organism evidence="1 2">
    <name type="scientific">Zoogloea oleivorans</name>
    <dbReference type="NCBI Taxonomy" id="1552750"/>
    <lineage>
        <taxon>Bacteria</taxon>
        <taxon>Pseudomonadati</taxon>
        <taxon>Pseudomonadota</taxon>
        <taxon>Betaproteobacteria</taxon>
        <taxon>Rhodocyclales</taxon>
        <taxon>Zoogloeaceae</taxon>
        <taxon>Zoogloea</taxon>
    </lineage>
</organism>
<dbReference type="AlphaFoldDB" id="A0A6C2CL34"/>
<reference evidence="1 2" key="1">
    <citation type="submission" date="2019-01" db="EMBL/GenBank/DDBJ databases">
        <title>Zoogloea oleivorans genome sequencing and assembly.</title>
        <authorList>
            <person name="Tancsics A."/>
            <person name="Farkas M."/>
            <person name="Kriszt B."/>
            <person name="Maroti G."/>
            <person name="Horvath B."/>
        </authorList>
    </citation>
    <scope>NUCLEOTIDE SEQUENCE [LARGE SCALE GENOMIC DNA]</scope>
    <source>
        <strain evidence="1 2">Buc</strain>
    </source>
</reference>
<name>A0A6C2CL34_9RHOO</name>
<evidence type="ECO:0000313" key="2">
    <source>
        <dbReference type="Proteomes" id="UP000389128"/>
    </source>
</evidence>
<dbReference type="EMBL" id="SDKK01000016">
    <property type="protein sequence ID" value="TYC54844.1"/>
    <property type="molecule type" value="Genomic_DNA"/>
</dbReference>
<proteinExistence type="predicted"/>
<dbReference type="Proteomes" id="UP000389128">
    <property type="component" value="Unassembled WGS sequence"/>
</dbReference>
<dbReference type="GO" id="GO:0003676">
    <property type="term" value="F:nucleic acid binding"/>
    <property type="evidence" value="ECO:0007669"/>
    <property type="project" value="InterPro"/>
</dbReference>
<accession>A0A6C2CL34</accession>
<sequence length="173" mass="19496">MPTQFPPAIIDIEASGFGSSSYPIEVGFVLPDGTSYCALIHPAANWQHWDESAERVHQVSRKNLEAHGRPVAEVAHELNGRLQGQTIYCDAWYHDYTWLSRLFDAAGSAQAFRLEDVRILLNETQAAHWHATKVQIQRELDIPRHRASNDARILQATLARVRALYSAPARTRA</sequence>
<dbReference type="InterPro" id="IPR012337">
    <property type="entry name" value="RNaseH-like_sf"/>
</dbReference>
<dbReference type="SUPFAM" id="SSF53098">
    <property type="entry name" value="Ribonuclease H-like"/>
    <property type="match status" value="1"/>
</dbReference>
<dbReference type="InterPro" id="IPR036397">
    <property type="entry name" value="RNaseH_sf"/>
</dbReference>
<gene>
    <name evidence="1" type="ORF">ETQ85_16905</name>
</gene>